<reference evidence="6" key="2">
    <citation type="submission" date="2017-06" db="EMBL/GenBank/DDBJ databases">
        <title>WGS assembly of Brachypodium distachyon.</title>
        <authorList>
            <consortium name="The International Brachypodium Initiative"/>
            <person name="Lucas S."/>
            <person name="Harmon-Smith M."/>
            <person name="Lail K."/>
            <person name="Tice H."/>
            <person name="Grimwood J."/>
            <person name="Bruce D."/>
            <person name="Barry K."/>
            <person name="Shu S."/>
            <person name="Lindquist E."/>
            <person name="Wang M."/>
            <person name="Pitluck S."/>
            <person name="Vogel J.P."/>
            <person name="Garvin D.F."/>
            <person name="Mockler T.C."/>
            <person name="Schmutz J."/>
            <person name="Rokhsar D."/>
            <person name="Bevan M.W."/>
        </authorList>
    </citation>
    <scope>NUCLEOTIDE SEQUENCE</scope>
    <source>
        <strain evidence="6">Bd21</strain>
    </source>
</reference>
<keyword evidence="2" id="KW-0341">Growth regulation</keyword>
<dbReference type="PANTHER" id="PTHR31917:SF74">
    <property type="entry name" value="EXPRESSED PROTEIN"/>
    <property type="match status" value="1"/>
</dbReference>
<dbReference type="RefSeq" id="XP_010237643.1">
    <property type="nucleotide sequence ID" value="XM_010239341.3"/>
</dbReference>
<evidence type="ECO:0000256" key="4">
    <source>
        <dbReference type="SAM" id="MobiDB-lite"/>
    </source>
</evidence>
<dbReference type="GeneID" id="100824623"/>
<dbReference type="EMBL" id="CM000883">
    <property type="protein sequence ID" value="KQJ88209.1"/>
    <property type="molecule type" value="Genomic_DNA"/>
</dbReference>
<feature type="compositionally biased region" description="Polar residues" evidence="4">
    <location>
        <begin position="376"/>
        <end position="410"/>
    </location>
</feature>
<dbReference type="Proteomes" id="UP000008810">
    <property type="component" value="Chromosome 4"/>
</dbReference>
<evidence type="ECO:0000256" key="3">
    <source>
        <dbReference type="SAM" id="Coils"/>
    </source>
</evidence>
<feature type="region of interest" description="Disordered" evidence="4">
    <location>
        <begin position="1"/>
        <end position="53"/>
    </location>
</feature>
<evidence type="ECO:0000259" key="5">
    <source>
        <dbReference type="SMART" id="SM00743"/>
    </source>
</evidence>
<accession>A0A0Q3PFR3</accession>
<dbReference type="Gramene" id="KQJ88209">
    <property type="protein sequence ID" value="KQJ88209"/>
    <property type="gene ID" value="BRADI_4g16406v3"/>
</dbReference>
<evidence type="ECO:0000256" key="1">
    <source>
        <dbReference type="ARBA" id="ARBA00022448"/>
    </source>
</evidence>
<dbReference type="KEGG" id="bdi:100824623"/>
<dbReference type="InterPro" id="IPR014002">
    <property type="entry name" value="Agenet_dom_plant"/>
</dbReference>
<dbReference type="PANTHER" id="PTHR31917">
    <property type="entry name" value="AGENET DOMAIN-CONTAINING PROTEIN-RELATED"/>
    <property type="match status" value="1"/>
</dbReference>
<evidence type="ECO:0000313" key="6">
    <source>
        <dbReference type="EMBL" id="KQJ88209.1"/>
    </source>
</evidence>
<feature type="domain" description="Agenet" evidence="5">
    <location>
        <begin position="123"/>
        <end position="177"/>
    </location>
</feature>
<feature type="compositionally biased region" description="Pro residues" evidence="4">
    <location>
        <begin position="33"/>
        <end position="50"/>
    </location>
</feature>
<name>A0A0Q3PFR3_BRADI</name>
<dbReference type="FunCoup" id="A0A0Q3PFR3">
    <property type="interactions" value="278"/>
</dbReference>
<dbReference type="AlphaFoldDB" id="A0A0Q3PFR3"/>
<keyword evidence="1" id="KW-0813">Transport</keyword>
<feature type="compositionally biased region" description="Basic and acidic residues" evidence="4">
    <location>
        <begin position="364"/>
        <end position="373"/>
    </location>
</feature>
<dbReference type="Pfam" id="PF05641">
    <property type="entry name" value="Agenet"/>
    <property type="match status" value="2"/>
</dbReference>
<dbReference type="Pfam" id="PF05266">
    <property type="entry name" value="DUF724"/>
    <property type="match status" value="1"/>
</dbReference>
<evidence type="ECO:0000313" key="8">
    <source>
        <dbReference type="Proteomes" id="UP000008810"/>
    </source>
</evidence>
<gene>
    <name evidence="7" type="primary">LOC100824623</name>
    <name evidence="6" type="ORF">BRADI_4g16406v3</name>
</gene>
<sequence>MPGRSPAATGRRRSRSRGWSSSPKGSSRRRPQSPGPSCPQPLAQLPPLPPGTEVEVRVDDDGFHGSWFEATVDSFIPSRGRGHRPRYTVTYSHLLSDDSGATLVEPFAPSRIRPRPPPPATTEPLRLHEIVEAFHNDGWWSGIVLATEPLTVAFPITREVITFQERHHVRPRRDYVDGQWVPSQAAIAVQPKRAVRVYTHNEKVEVVRDRPVYGYSWFPAKVEKVIDGLSYLIKYLEGEEMEYLHCLFIRPAVEHSVLESEFRLGPGAPVEAYCDGAWSPGVVLRHVITDGDYEVCINGKEEKMLPELLKPQYMWNGKHWKIVSAKRQGNRQQSLSGKRPSSPVELASSDDEHIQSWATKRSRKELPQKKPEELTGGSQHALESTMDTTVSALRKSLASSDSPKSCSPKRNNFQVLSQRIVSSCAAPINGLGFCHASSEHPTPQHESRSDVQIQLKGNSDISCKEIICALSASACNIPSPLDKKIRVSNAVSRGAGSGSNPNVFSSKKSAGKQSFIATSTMRKKGTKKVAQRLKESLMELEGRGPHTPQQLSRNLEMHVNEGTNQELLPIEPPGFRSIYNEQGRPHTPQQLSRNLEMNVNEGTNQELLPIEPPGFKSICNEQGFLDGEHVDEEPIHIGSSECTMNDTPLRSYSVVGSSLFSTLPSSHISGQQCSLIKISDVLHLAEKTMEVFRKVPQRPHFRPLEKHAPELREGIAIGLKLGYANLVDSVNNSSIEDSIASFEGKISALTILEENGFEVKSLHHILNKLLEAKLDYSKHVGHRDKLKELVPRQESTVSQKHALLNEKEKTAFQLQQKLDSIRREADQIARERENEDAELLRLKAEVNATQEACSEGELRFRSTLAELRSRLQLSD</sequence>
<feature type="domain" description="Agenet" evidence="5">
    <location>
        <begin position="196"/>
        <end position="257"/>
    </location>
</feature>
<proteinExistence type="predicted"/>
<dbReference type="SMART" id="SM00743">
    <property type="entry name" value="Agenet"/>
    <property type="match status" value="3"/>
</dbReference>
<dbReference type="ExpressionAtlas" id="A0A0Q3PFR3">
    <property type="expression patterns" value="baseline and differential"/>
</dbReference>
<keyword evidence="8" id="KW-1185">Reference proteome</keyword>
<evidence type="ECO:0000313" key="7">
    <source>
        <dbReference type="EnsemblPlants" id="KQJ88209"/>
    </source>
</evidence>
<organism evidence="6">
    <name type="scientific">Brachypodium distachyon</name>
    <name type="common">Purple false brome</name>
    <name type="synonym">Trachynia distachya</name>
    <dbReference type="NCBI Taxonomy" id="15368"/>
    <lineage>
        <taxon>Eukaryota</taxon>
        <taxon>Viridiplantae</taxon>
        <taxon>Streptophyta</taxon>
        <taxon>Embryophyta</taxon>
        <taxon>Tracheophyta</taxon>
        <taxon>Spermatophyta</taxon>
        <taxon>Magnoliopsida</taxon>
        <taxon>Liliopsida</taxon>
        <taxon>Poales</taxon>
        <taxon>Poaceae</taxon>
        <taxon>BOP clade</taxon>
        <taxon>Pooideae</taxon>
        <taxon>Stipodae</taxon>
        <taxon>Brachypodieae</taxon>
        <taxon>Brachypodium</taxon>
    </lineage>
</organism>
<feature type="region of interest" description="Disordered" evidence="4">
    <location>
        <begin position="566"/>
        <end position="590"/>
    </location>
</feature>
<dbReference type="EnsemblPlants" id="KQJ88209">
    <property type="protein sequence ID" value="KQJ88209"/>
    <property type="gene ID" value="BRADI_4g16406v3"/>
</dbReference>
<feature type="coiled-coil region" evidence="3">
    <location>
        <begin position="804"/>
        <end position="852"/>
    </location>
</feature>
<feature type="region of interest" description="Disordered" evidence="4">
    <location>
        <begin position="327"/>
        <end position="410"/>
    </location>
</feature>
<reference evidence="7" key="3">
    <citation type="submission" date="2018-08" db="UniProtKB">
        <authorList>
            <consortium name="EnsemblPlants"/>
        </authorList>
    </citation>
    <scope>IDENTIFICATION</scope>
    <source>
        <strain evidence="7">cv. Bd21</strain>
    </source>
</reference>
<dbReference type="InterPro" id="IPR008395">
    <property type="entry name" value="Agenet-like_dom"/>
</dbReference>
<feature type="domain" description="Agenet" evidence="5">
    <location>
        <begin position="46"/>
        <end position="120"/>
    </location>
</feature>
<dbReference type="OrthoDB" id="687110at2759"/>
<reference evidence="6 7" key="1">
    <citation type="journal article" date="2010" name="Nature">
        <title>Genome sequencing and analysis of the model grass Brachypodium distachyon.</title>
        <authorList>
            <consortium name="International Brachypodium Initiative"/>
        </authorList>
    </citation>
    <scope>NUCLEOTIDE SEQUENCE [LARGE SCALE GENOMIC DNA]</scope>
    <source>
        <strain evidence="6 7">Bd21</strain>
    </source>
</reference>
<dbReference type="InterPro" id="IPR007930">
    <property type="entry name" value="DUF724"/>
</dbReference>
<evidence type="ECO:0000256" key="2">
    <source>
        <dbReference type="ARBA" id="ARBA00022604"/>
    </source>
</evidence>
<keyword evidence="3" id="KW-0175">Coiled coil</keyword>
<protein>
    <recommendedName>
        <fullName evidence="5">Agenet domain-containing protein</fullName>
    </recommendedName>
</protein>